<organism evidence="2 3">
    <name type="scientific">Streptomyces gottesmaniae</name>
    <dbReference type="NCBI Taxonomy" id="3075518"/>
    <lineage>
        <taxon>Bacteria</taxon>
        <taxon>Bacillati</taxon>
        <taxon>Actinomycetota</taxon>
        <taxon>Actinomycetes</taxon>
        <taxon>Kitasatosporales</taxon>
        <taxon>Streptomycetaceae</taxon>
        <taxon>Streptomyces</taxon>
    </lineage>
</organism>
<proteinExistence type="predicted"/>
<dbReference type="InterPro" id="IPR027268">
    <property type="entry name" value="Peptidase_M4/M1_CTD_sf"/>
</dbReference>
<accession>A0ABU2YQB7</accession>
<comment type="caution">
    <text evidence="2">The sequence shown here is derived from an EMBL/GenBank/DDBJ whole genome shotgun (WGS) entry which is preliminary data.</text>
</comment>
<keyword evidence="3" id="KW-1185">Reference proteome</keyword>
<dbReference type="SUPFAM" id="SSF55486">
    <property type="entry name" value="Metalloproteases ('zincins'), catalytic domain"/>
    <property type="match status" value="1"/>
</dbReference>
<reference evidence="2" key="1">
    <citation type="submission" date="2024-05" db="EMBL/GenBank/DDBJ databases">
        <title>30 novel species of actinomycetes from the DSMZ collection.</title>
        <authorList>
            <person name="Nouioui I."/>
        </authorList>
    </citation>
    <scope>NUCLEOTIDE SEQUENCE</scope>
    <source>
        <strain evidence="2">DSM 3412</strain>
    </source>
</reference>
<dbReference type="Proteomes" id="UP001180737">
    <property type="component" value="Unassembled WGS sequence"/>
</dbReference>
<dbReference type="EMBL" id="JAVRFJ010000001">
    <property type="protein sequence ID" value="MDT0566179.1"/>
    <property type="molecule type" value="Genomic_DNA"/>
</dbReference>
<evidence type="ECO:0000313" key="2">
    <source>
        <dbReference type="EMBL" id="MDT0566179.1"/>
    </source>
</evidence>
<dbReference type="Gene3D" id="1.10.390.10">
    <property type="entry name" value="Neutral Protease Domain 2"/>
    <property type="match status" value="1"/>
</dbReference>
<dbReference type="RefSeq" id="WP_311588846.1">
    <property type="nucleotide sequence ID" value="NZ_JAVRFJ010000001.1"/>
</dbReference>
<protein>
    <submittedName>
        <fullName evidence="2">Uncharacterized protein</fullName>
    </submittedName>
</protein>
<evidence type="ECO:0000313" key="3">
    <source>
        <dbReference type="Proteomes" id="UP001180737"/>
    </source>
</evidence>
<gene>
    <name evidence="2" type="ORF">RM704_01560</name>
</gene>
<evidence type="ECO:0000256" key="1">
    <source>
        <dbReference type="SAM" id="MobiDB-lite"/>
    </source>
</evidence>
<sequence length="476" mass="50907">MTVQPQQMADQTVLVYASDPGEPPGVTPVRHPVPQLETQPFPTAIAQPAPQPDSAGPGTPAFRYWVAADALSSGSRMWGALVPSGTQWVPSVGRVLTAHLDEGVDLNAFYTRTGLEFFHRTVAGVEVFSAQSPEIVRHELGHAVLDALRPQLWNAAMHEADGVHEAFGDISALLTALQLESLRVTVLTETQGNLELSSQLSRMAEQLGWAIRQLERDAVDPDCLRNMSNHFFYRDPVELPPDGPANTLTSAPHSFSRVFSGAFLKALAGIFRQQPAQDQAALARAGEIAGQLLVDAIVAAPVVSAYYAQLAGHMIAADQRRFGGAHGRALRSAFVRHGILSLEAATSLTAAEVARRGAGLAEAMPGGSDDQGLTTVTVQGMAYGIKGPLVLNAPGEVRRFGIAGSDPVGGSLRPADPEQVATSYLEDLLRRGRVDVPQEYRSDTAVVDDNPSRFTTHEIARSEAAEGLALVRRRFA</sequence>
<name>A0ABU2YQB7_9ACTN</name>
<feature type="region of interest" description="Disordered" evidence="1">
    <location>
        <begin position="16"/>
        <end position="36"/>
    </location>
</feature>